<dbReference type="PANTHER" id="PTHR13768:SF36">
    <property type="entry name" value="OS01G0812500 PROTEIN"/>
    <property type="match status" value="1"/>
</dbReference>
<evidence type="ECO:0000256" key="2">
    <source>
        <dbReference type="ARBA" id="ARBA00022448"/>
    </source>
</evidence>
<dbReference type="InParanoid" id="A0A0Q3MHK2"/>
<evidence type="ECO:0000313" key="5">
    <source>
        <dbReference type="EnsemblPlants" id="KQK03918"/>
    </source>
</evidence>
<protein>
    <submittedName>
        <fullName evidence="4 5">Uncharacterized protein</fullName>
    </submittedName>
</protein>
<keyword evidence="2" id="KW-0813">Transport</keyword>
<dbReference type="EnsemblPlants" id="KQK03918">
    <property type="protein sequence ID" value="KQK03918"/>
    <property type="gene ID" value="BRADI_2g10662v3"/>
</dbReference>
<dbReference type="PANTHER" id="PTHR13768">
    <property type="entry name" value="SOLUBLE NSF ATTACHMENT PROTEIN SNAP"/>
    <property type="match status" value="1"/>
</dbReference>
<evidence type="ECO:0000256" key="3">
    <source>
        <dbReference type="ARBA" id="ARBA00022927"/>
    </source>
</evidence>
<dbReference type="GO" id="GO:0006886">
    <property type="term" value="P:intracellular protein transport"/>
    <property type="evidence" value="ECO:0000318"/>
    <property type="project" value="GO_Central"/>
</dbReference>
<dbReference type="Gramene" id="KQK03918">
    <property type="protein sequence ID" value="KQK03918"/>
    <property type="gene ID" value="BRADI_2g10662v3"/>
</dbReference>
<gene>
    <name evidence="4" type="ORF">BRADI_2g10662v3</name>
</gene>
<dbReference type="STRING" id="15368.A0A0Q3MHK2"/>
<dbReference type="AlphaFoldDB" id="A0A0Q3MHK2"/>
<accession>A0A0Q3MHK2</accession>
<dbReference type="Gene3D" id="1.25.40.10">
    <property type="entry name" value="Tetratricopeptide repeat domain"/>
    <property type="match status" value="1"/>
</dbReference>
<reference evidence="4 5" key="1">
    <citation type="journal article" date="2010" name="Nature">
        <title>Genome sequencing and analysis of the model grass Brachypodium distachyon.</title>
        <authorList>
            <consortium name="International Brachypodium Initiative"/>
        </authorList>
    </citation>
    <scope>NUCLEOTIDE SEQUENCE [LARGE SCALE GENOMIC DNA]</scope>
    <source>
        <strain evidence="4 5">Bd21</strain>
    </source>
</reference>
<dbReference type="EMBL" id="CM000881">
    <property type="protein sequence ID" value="KQK03918.2"/>
    <property type="molecule type" value="Genomic_DNA"/>
</dbReference>
<reference evidence="5" key="3">
    <citation type="submission" date="2018-08" db="UniProtKB">
        <authorList>
            <consortium name="EnsemblPlants"/>
        </authorList>
    </citation>
    <scope>IDENTIFICATION</scope>
    <source>
        <strain evidence="5">cv. Bd21</strain>
    </source>
</reference>
<evidence type="ECO:0000313" key="6">
    <source>
        <dbReference type="Proteomes" id="UP000008810"/>
    </source>
</evidence>
<dbReference type="SUPFAM" id="SSF48452">
    <property type="entry name" value="TPR-like"/>
    <property type="match status" value="1"/>
</dbReference>
<comment type="similarity">
    <text evidence="1">Belongs to the SNAP family.</text>
</comment>
<evidence type="ECO:0000313" key="4">
    <source>
        <dbReference type="EMBL" id="KQK03918.2"/>
    </source>
</evidence>
<proteinExistence type="inferred from homology"/>
<sequence>MVVQAGLCCRTMAALFGRRHAAGYEPIGRQEDDDDEYDEAALFEEDLGQALEERGDRFMARGTGGSNSNDLRKFVPFGRRRRLLAIARDFREAALSYVLARNWRKAAPAYNNQAVYALKGGSPLDCLDAASALLNSGRCYTKISHKDEGDVAAAKLALLKAFALFVKEGELPSAYTCCVELAEFCVEQEEWQNALYLFDKAKYYYGSSTPTIGNLHYARYCYVRALLIKPILLIQAGTPSGAAN</sequence>
<dbReference type="GO" id="GO:0005483">
    <property type="term" value="F:soluble NSF attachment protein activity"/>
    <property type="evidence" value="ECO:0000318"/>
    <property type="project" value="GO_Central"/>
</dbReference>
<dbReference type="OrthoDB" id="682045at2759"/>
<dbReference type="GO" id="GO:0035494">
    <property type="term" value="P:SNARE complex disassembly"/>
    <property type="evidence" value="ECO:0000318"/>
    <property type="project" value="GO_Central"/>
</dbReference>
<dbReference type="FunCoup" id="A0A0Q3MHK2">
    <property type="interactions" value="201"/>
</dbReference>
<dbReference type="InterPro" id="IPR000744">
    <property type="entry name" value="NSF_attach"/>
</dbReference>
<dbReference type="Pfam" id="PF14938">
    <property type="entry name" value="SNAP"/>
    <property type="match status" value="1"/>
</dbReference>
<name>A0A0Q3MHK2_BRADI</name>
<keyword evidence="3" id="KW-0653">Protein transport</keyword>
<dbReference type="InterPro" id="IPR011990">
    <property type="entry name" value="TPR-like_helical_dom_sf"/>
</dbReference>
<organism evidence="4">
    <name type="scientific">Brachypodium distachyon</name>
    <name type="common">Purple false brome</name>
    <name type="synonym">Trachynia distachya</name>
    <dbReference type="NCBI Taxonomy" id="15368"/>
    <lineage>
        <taxon>Eukaryota</taxon>
        <taxon>Viridiplantae</taxon>
        <taxon>Streptophyta</taxon>
        <taxon>Embryophyta</taxon>
        <taxon>Tracheophyta</taxon>
        <taxon>Spermatophyta</taxon>
        <taxon>Magnoliopsida</taxon>
        <taxon>Liliopsida</taxon>
        <taxon>Poales</taxon>
        <taxon>Poaceae</taxon>
        <taxon>BOP clade</taxon>
        <taxon>Pooideae</taxon>
        <taxon>Stipodae</taxon>
        <taxon>Brachypodieae</taxon>
        <taxon>Brachypodium</taxon>
    </lineage>
</organism>
<keyword evidence="6" id="KW-1185">Reference proteome</keyword>
<dbReference type="Proteomes" id="UP000008810">
    <property type="component" value="Chromosome 2"/>
</dbReference>
<dbReference type="GO" id="GO:0019905">
    <property type="term" value="F:syntaxin binding"/>
    <property type="evidence" value="ECO:0000318"/>
    <property type="project" value="GO_Central"/>
</dbReference>
<reference evidence="4" key="2">
    <citation type="submission" date="2017-06" db="EMBL/GenBank/DDBJ databases">
        <title>WGS assembly of Brachypodium distachyon.</title>
        <authorList>
            <consortium name="The International Brachypodium Initiative"/>
            <person name="Lucas S."/>
            <person name="Harmon-Smith M."/>
            <person name="Lail K."/>
            <person name="Tice H."/>
            <person name="Grimwood J."/>
            <person name="Bruce D."/>
            <person name="Barry K."/>
            <person name="Shu S."/>
            <person name="Lindquist E."/>
            <person name="Wang M."/>
            <person name="Pitluck S."/>
            <person name="Vogel J.P."/>
            <person name="Garvin D.F."/>
            <person name="Mockler T.C."/>
            <person name="Schmutz J."/>
            <person name="Rokhsar D."/>
            <person name="Bevan M.W."/>
        </authorList>
    </citation>
    <scope>NUCLEOTIDE SEQUENCE</scope>
    <source>
        <strain evidence="4">Bd21</strain>
    </source>
</reference>
<evidence type="ECO:0000256" key="1">
    <source>
        <dbReference type="ARBA" id="ARBA00010050"/>
    </source>
</evidence>
<dbReference type="GO" id="GO:0031201">
    <property type="term" value="C:SNARE complex"/>
    <property type="evidence" value="ECO:0000318"/>
    <property type="project" value="GO_Central"/>
</dbReference>